<name>A0A7R8XMT4_9CRUS</name>
<evidence type="ECO:0000313" key="12">
    <source>
        <dbReference type="Proteomes" id="UP000677054"/>
    </source>
</evidence>
<dbReference type="PANTHER" id="PTHR21622:SF0">
    <property type="entry name" value="COILED-COIL-HELIX-COILED-COIL-HELIX DOMAIN CONTAINING 4"/>
    <property type="match status" value="1"/>
</dbReference>
<sequence length="153" mass="17029">MSYCRSQGKDKIIFVTKDDHEKPAMVEFEPSHDDEEPKGLILSNGEINWNCPCLGGMATGPCGVEFREAFSCFHYSKEEPKGSDCFEAFSTMQDCMSKYPTVYKKFDNDDDDEDTEEIGSMVEAATSKEDNTPPSPMKAETSSASSSTKKEKT</sequence>
<keyword evidence="6" id="KW-0496">Mitochondrion</keyword>
<dbReference type="InterPro" id="IPR010625">
    <property type="entry name" value="CHCH"/>
</dbReference>
<accession>A0A7R8XMT4</accession>
<evidence type="ECO:0000256" key="5">
    <source>
        <dbReference type="ARBA" id="ARBA00023010"/>
    </source>
</evidence>
<dbReference type="EMBL" id="CAJPEV010002166">
    <property type="protein sequence ID" value="CAG0895939.1"/>
    <property type="molecule type" value="Genomic_DNA"/>
</dbReference>
<dbReference type="EMBL" id="LR901683">
    <property type="protein sequence ID" value="CAD7249171.1"/>
    <property type="molecule type" value="Genomic_DNA"/>
</dbReference>
<dbReference type="GO" id="GO:0015035">
    <property type="term" value="F:protein-disulfide reductase activity"/>
    <property type="evidence" value="ECO:0007669"/>
    <property type="project" value="InterPro"/>
</dbReference>
<gene>
    <name evidence="11" type="ORF">DSTB1V02_LOCUS8970</name>
</gene>
<evidence type="ECO:0000256" key="1">
    <source>
        <dbReference type="ARBA" id="ARBA00004173"/>
    </source>
</evidence>
<dbReference type="InterPro" id="IPR039289">
    <property type="entry name" value="CHCHD4"/>
</dbReference>
<protein>
    <recommendedName>
        <fullName evidence="10">CHCH domain-containing protein</fullName>
    </recommendedName>
</protein>
<dbReference type="GO" id="GO:0005758">
    <property type="term" value="C:mitochondrial intermembrane space"/>
    <property type="evidence" value="ECO:0007669"/>
    <property type="project" value="TreeGrafter"/>
</dbReference>
<evidence type="ECO:0000256" key="4">
    <source>
        <dbReference type="ARBA" id="ARBA00023002"/>
    </source>
</evidence>
<dbReference type="PANTHER" id="PTHR21622">
    <property type="entry name" value="COILED-COIL-HELIX-COILED-COIL-HELIX DOMAIN CONTAINING 4"/>
    <property type="match status" value="1"/>
</dbReference>
<dbReference type="Proteomes" id="UP000677054">
    <property type="component" value="Unassembled WGS sequence"/>
</dbReference>
<dbReference type="GO" id="GO:0045041">
    <property type="term" value="P:protein import into mitochondrial intermembrane space"/>
    <property type="evidence" value="ECO:0007669"/>
    <property type="project" value="InterPro"/>
</dbReference>
<evidence type="ECO:0000256" key="8">
    <source>
        <dbReference type="ARBA" id="ARBA00023284"/>
    </source>
</evidence>
<feature type="domain" description="CHCH" evidence="10">
    <location>
        <begin position="62"/>
        <end position="98"/>
    </location>
</feature>
<keyword evidence="4" id="KW-0560">Oxidoreductase</keyword>
<evidence type="ECO:0000259" key="10">
    <source>
        <dbReference type="Pfam" id="PF06747"/>
    </source>
</evidence>
<feature type="compositionally biased region" description="Acidic residues" evidence="9">
    <location>
        <begin position="108"/>
        <end position="117"/>
    </location>
</feature>
<evidence type="ECO:0000256" key="3">
    <source>
        <dbReference type="ARBA" id="ARBA00022927"/>
    </source>
</evidence>
<keyword evidence="2" id="KW-0813">Transport</keyword>
<keyword evidence="5" id="KW-0811">Translocation</keyword>
<dbReference type="OrthoDB" id="7481291at2759"/>
<evidence type="ECO:0000313" key="11">
    <source>
        <dbReference type="EMBL" id="CAD7249171.1"/>
    </source>
</evidence>
<evidence type="ECO:0000256" key="9">
    <source>
        <dbReference type="SAM" id="MobiDB-lite"/>
    </source>
</evidence>
<evidence type="ECO:0000256" key="7">
    <source>
        <dbReference type="ARBA" id="ARBA00023157"/>
    </source>
</evidence>
<feature type="compositionally biased region" description="Low complexity" evidence="9">
    <location>
        <begin position="138"/>
        <end position="147"/>
    </location>
</feature>
<keyword evidence="7" id="KW-1015">Disulfide bond</keyword>
<dbReference type="AlphaFoldDB" id="A0A7R8XMT4"/>
<dbReference type="Gene3D" id="1.10.287.2900">
    <property type="match status" value="1"/>
</dbReference>
<feature type="region of interest" description="Disordered" evidence="9">
    <location>
        <begin position="106"/>
        <end position="153"/>
    </location>
</feature>
<keyword evidence="12" id="KW-1185">Reference proteome</keyword>
<keyword evidence="8" id="KW-0676">Redox-active center</keyword>
<dbReference type="PROSITE" id="PS51808">
    <property type="entry name" value="CHCH"/>
    <property type="match status" value="1"/>
</dbReference>
<evidence type="ECO:0000256" key="2">
    <source>
        <dbReference type="ARBA" id="ARBA00022448"/>
    </source>
</evidence>
<organism evidence="11">
    <name type="scientific">Darwinula stevensoni</name>
    <dbReference type="NCBI Taxonomy" id="69355"/>
    <lineage>
        <taxon>Eukaryota</taxon>
        <taxon>Metazoa</taxon>
        <taxon>Ecdysozoa</taxon>
        <taxon>Arthropoda</taxon>
        <taxon>Crustacea</taxon>
        <taxon>Oligostraca</taxon>
        <taxon>Ostracoda</taxon>
        <taxon>Podocopa</taxon>
        <taxon>Podocopida</taxon>
        <taxon>Darwinulocopina</taxon>
        <taxon>Darwinuloidea</taxon>
        <taxon>Darwinulidae</taxon>
        <taxon>Darwinula</taxon>
    </lineage>
</organism>
<evidence type="ECO:0000256" key="6">
    <source>
        <dbReference type="ARBA" id="ARBA00023128"/>
    </source>
</evidence>
<reference evidence="11" key="1">
    <citation type="submission" date="2020-11" db="EMBL/GenBank/DDBJ databases">
        <authorList>
            <person name="Tran Van P."/>
        </authorList>
    </citation>
    <scope>NUCLEOTIDE SEQUENCE</scope>
</reference>
<comment type="subcellular location">
    <subcellularLocation>
        <location evidence="1">Mitochondrion</location>
    </subcellularLocation>
</comment>
<keyword evidence="3" id="KW-0653">Protein transport</keyword>
<dbReference type="Pfam" id="PF06747">
    <property type="entry name" value="CHCH"/>
    <property type="match status" value="1"/>
</dbReference>
<proteinExistence type="predicted"/>